<sequence length="503" mass="55661">MKNVKKCCIALGCLLFMLLSCRKSESAKQSASNSKEINEKRLGATPPPTAYSGQVSSAIQSGRVIDIGDSSADDGALVEQMDWMSLSSQKWTAYRVTGNWYKIINLGSGKALTSPEDNAGTQLIQSTYTGVDAQLWKITSANPGQLYSVTNKNGLVVSLNNPEAGNGAIITQEVTSGDASQQWFIQRLFNNPVMGSGADPWVVQRNGWYYYTKTTGGDVQIWKTKRMSKLKSTWSRVAWTPPKGQMYSNNLWAPEMHYLDGKWYIYVAADNGNDGNHRMYVIENPSDDPTMGTWTLKGKITDPSDIWAIDGTVFEHEGKRYFIWSGWRFQNGSQSGIQQLYIAEMSNPWTITGERHMISEPTYDWEKVGLVNEGPEILKNAAGDVFLIYSASGCWTDEYKLGMMKLTGTDPLQQDSWTKNSTPVFQKNIANSVFAPGHNGFFKSPDGKEDWIIYHANAAAGQGCGGSRSTRMQPFRWNEDGTPNFGTPKPITEAQPAPSGEGL</sequence>
<dbReference type="EMBL" id="QGDC01000004">
    <property type="protein sequence ID" value="RCH55100.1"/>
    <property type="molecule type" value="Genomic_DNA"/>
</dbReference>
<evidence type="ECO:0000256" key="7">
    <source>
        <dbReference type="RuleBase" id="RU361187"/>
    </source>
</evidence>
<dbReference type="Gene3D" id="2.115.10.20">
    <property type="entry name" value="Glycosyl hydrolase domain, family 43"/>
    <property type="match status" value="1"/>
</dbReference>
<protein>
    <recommendedName>
        <fullName evidence="10">Ricin B lectin domain-containing protein</fullName>
    </recommendedName>
</protein>
<dbReference type="Proteomes" id="UP000253209">
    <property type="component" value="Unassembled WGS sequence"/>
</dbReference>
<dbReference type="RefSeq" id="WP_114004723.1">
    <property type="nucleotide sequence ID" value="NZ_QGDC01000004.1"/>
</dbReference>
<dbReference type="PANTHER" id="PTHR43817">
    <property type="entry name" value="GLYCOSYL HYDROLASE"/>
    <property type="match status" value="1"/>
</dbReference>
<comment type="caution">
    <text evidence="11">The sequence shown here is derived from an EMBL/GenBank/DDBJ whole genome shotgun (WGS) entry which is preliminary data.</text>
</comment>
<dbReference type="GO" id="GO:0005975">
    <property type="term" value="P:carbohydrate metabolic process"/>
    <property type="evidence" value="ECO:0007669"/>
    <property type="project" value="InterPro"/>
</dbReference>
<evidence type="ECO:0000259" key="10">
    <source>
        <dbReference type="SMART" id="SM00458"/>
    </source>
</evidence>
<dbReference type="InterPro" id="IPR023296">
    <property type="entry name" value="Glyco_hydro_beta-prop_sf"/>
</dbReference>
<organism evidence="11 12">
    <name type="scientific">Mucilaginibacter hurinus</name>
    <dbReference type="NCBI Taxonomy" id="2201324"/>
    <lineage>
        <taxon>Bacteria</taxon>
        <taxon>Pseudomonadati</taxon>
        <taxon>Bacteroidota</taxon>
        <taxon>Sphingobacteriia</taxon>
        <taxon>Sphingobacteriales</taxon>
        <taxon>Sphingobacteriaceae</taxon>
        <taxon>Mucilaginibacter</taxon>
    </lineage>
</organism>
<feature type="active site" description="Proton donor" evidence="5">
    <location>
        <position position="373"/>
    </location>
</feature>
<dbReference type="OrthoDB" id="177947at2"/>
<feature type="signal peptide" evidence="9">
    <location>
        <begin position="1"/>
        <end position="22"/>
    </location>
</feature>
<gene>
    <name evidence="11" type="ORF">DJ568_07875</name>
</gene>
<keyword evidence="12" id="KW-1185">Reference proteome</keyword>
<keyword evidence="2 9" id="KW-0732">Signal</keyword>
<evidence type="ECO:0000256" key="9">
    <source>
        <dbReference type="SAM" id="SignalP"/>
    </source>
</evidence>
<dbReference type="InterPro" id="IPR035992">
    <property type="entry name" value="Ricin_B-like_lectins"/>
</dbReference>
<dbReference type="Pfam" id="PF14200">
    <property type="entry name" value="RicinB_lectin_2"/>
    <property type="match status" value="1"/>
</dbReference>
<dbReference type="GO" id="GO:0004553">
    <property type="term" value="F:hydrolase activity, hydrolyzing O-glycosyl compounds"/>
    <property type="evidence" value="ECO:0007669"/>
    <property type="project" value="InterPro"/>
</dbReference>
<evidence type="ECO:0000256" key="3">
    <source>
        <dbReference type="ARBA" id="ARBA00022801"/>
    </source>
</evidence>
<evidence type="ECO:0000256" key="5">
    <source>
        <dbReference type="PIRSR" id="PIRSR606710-1"/>
    </source>
</evidence>
<dbReference type="PROSITE" id="PS51257">
    <property type="entry name" value="PROKAR_LIPOPROTEIN"/>
    <property type="match status" value="1"/>
</dbReference>
<dbReference type="AlphaFoldDB" id="A0A367GP71"/>
<dbReference type="SUPFAM" id="SSF50370">
    <property type="entry name" value="Ricin B-like lectins"/>
    <property type="match status" value="1"/>
</dbReference>
<dbReference type="CDD" id="cd18820">
    <property type="entry name" value="GH43_LbAraf43-like"/>
    <property type="match status" value="1"/>
</dbReference>
<reference evidence="11 12" key="1">
    <citation type="submission" date="2018-05" db="EMBL/GenBank/DDBJ databases">
        <title>Mucilaginibacter hurinus sp. nov., isolated from briquette warehouse soil.</title>
        <authorList>
            <person name="Choi L."/>
        </authorList>
    </citation>
    <scope>NUCLEOTIDE SEQUENCE [LARGE SCALE GENOMIC DNA]</scope>
    <source>
        <strain evidence="11 12">ZR32</strain>
    </source>
</reference>
<name>A0A367GP71_9SPHI</name>
<evidence type="ECO:0000313" key="11">
    <source>
        <dbReference type="EMBL" id="RCH55100.1"/>
    </source>
</evidence>
<evidence type="ECO:0000256" key="2">
    <source>
        <dbReference type="ARBA" id="ARBA00022729"/>
    </source>
</evidence>
<evidence type="ECO:0000256" key="4">
    <source>
        <dbReference type="ARBA" id="ARBA00023295"/>
    </source>
</evidence>
<dbReference type="InterPro" id="IPR000772">
    <property type="entry name" value="Ricin_B_lectin"/>
</dbReference>
<feature type="domain" description="Ricin B lectin" evidence="10">
    <location>
        <begin position="52"/>
        <end position="186"/>
    </location>
</feature>
<dbReference type="PROSITE" id="PS50231">
    <property type="entry name" value="RICIN_B_LECTIN"/>
    <property type="match status" value="1"/>
</dbReference>
<dbReference type="PANTHER" id="PTHR43817:SF1">
    <property type="entry name" value="HYDROLASE, FAMILY 43, PUTATIVE (AFU_ORTHOLOGUE AFUA_3G01660)-RELATED"/>
    <property type="match status" value="1"/>
</dbReference>
<keyword evidence="4 7" id="KW-0326">Glycosidase</keyword>
<proteinExistence type="inferred from homology"/>
<evidence type="ECO:0000313" key="12">
    <source>
        <dbReference type="Proteomes" id="UP000253209"/>
    </source>
</evidence>
<feature type="region of interest" description="Disordered" evidence="8">
    <location>
        <begin position="29"/>
        <end position="49"/>
    </location>
</feature>
<feature type="region of interest" description="Disordered" evidence="8">
    <location>
        <begin position="463"/>
        <end position="503"/>
    </location>
</feature>
<accession>A0A367GP71</accession>
<comment type="similarity">
    <text evidence="1 7">Belongs to the glycosyl hydrolase 43 family.</text>
</comment>
<evidence type="ECO:0000256" key="1">
    <source>
        <dbReference type="ARBA" id="ARBA00009865"/>
    </source>
</evidence>
<feature type="site" description="Important for catalytic activity, responsible for pKa modulation of the active site Glu and correct orientation of both the proton donor and substrate" evidence="6">
    <location>
        <position position="310"/>
    </location>
</feature>
<dbReference type="CDD" id="cd00161">
    <property type="entry name" value="beta-trefoil_Ricin-like"/>
    <property type="match status" value="1"/>
</dbReference>
<keyword evidence="3 7" id="KW-0378">Hydrolase</keyword>
<evidence type="ECO:0000256" key="6">
    <source>
        <dbReference type="PIRSR" id="PIRSR606710-2"/>
    </source>
</evidence>
<dbReference type="SUPFAM" id="SSF75005">
    <property type="entry name" value="Arabinanase/levansucrase/invertase"/>
    <property type="match status" value="1"/>
</dbReference>
<feature type="active site" description="Proton acceptor" evidence="5">
    <location>
        <position position="199"/>
    </location>
</feature>
<evidence type="ECO:0000256" key="8">
    <source>
        <dbReference type="SAM" id="MobiDB-lite"/>
    </source>
</evidence>
<dbReference type="InterPro" id="IPR006710">
    <property type="entry name" value="Glyco_hydro_43"/>
</dbReference>
<dbReference type="SMART" id="SM00458">
    <property type="entry name" value="RICIN"/>
    <property type="match status" value="1"/>
</dbReference>
<dbReference type="Gene3D" id="2.80.10.50">
    <property type="match status" value="1"/>
</dbReference>
<feature type="chain" id="PRO_5016858905" description="Ricin B lectin domain-containing protein" evidence="9">
    <location>
        <begin position="23"/>
        <end position="503"/>
    </location>
</feature>
<dbReference type="Pfam" id="PF04616">
    <property type="entry name" value="Glyco_hydro_43"/>
    <property type="match status" value="1"/>
</dbReference>